<proteinExistence type="predicted"/>
<comment type="caution">
    <text evidence="1">The sequence shown here is derived from an EMBL/GenBank/DDBJ whole genome shotgun (WGS) entry which is preliminary data.</text>
</comment>
<name>A0A835IN21_9MAGN</name>
<reference evidence="1 2" key="1">
    <citation type="submission" date="2020-10" db="EMBL/GenBank/DDBJ databases">
        <title>The Coptis chinensis genome and diversification of protoberbering-type alkaloids.</title>
        <authorList>
            <person name="Wang B."/>
            <person name="Shu S."/>
            <person name="Song C."/>
            <person name="Liu Y."/>
        </authorList>
    </citation>
    <scope>NUCLEOTIDE SEQUENCE [LARGE SCALE GENOMIC DNA]</scope>
    <source>
        <strain evidence="1">HL-2020</strain>
        <tissue evidence="1">Leaf</tissue>
    </source>
</reference>
<gene>
    <name evidence="1" type="ORF">IFM89_010954</name>
</gene>
<evidence type="ECO:0000313" key="1">
    <source>
        <dbReference type="EMBL" id="KAF9620219.1"/>
    </source>
</evidence>
<evidence type="ECO:0000313" key="2">
    <source>
        <dbReference type="Proteomes" id="UP000631114"/>
    </source>
</evidence>
<protein>
    <submittedName>
        <fullName evidence="1">Uncharacterized protein</fullName>
    </submittedName>
</protein>
<organism evidence="1 2">
    <name type="scientific">Coptis chinensis</name>
    <dbReference type="NCBI Taxonomy" id="261450"/>
    <lineage>
        <taxon>Eukaryota</taxon>
        <taxon>Viridiplantae</taxon>
        <taxon>Streptophyta</taxon>
        <taxon>Embryophyta</taxon>
        <taxon>Tracheophyta</taxon>
        <taxon>Spermatophyta</taxon>
        <taxon>Magnoliopsida</taxon>
        <taxon>Ranunculales</taxon>
        <taxon>Ranunculaceae</taxon>
        <taxon>Coptidoideae</taxon>
        <taxon>Coptis</taxon>
    </lineage>
</organism>
<dbReference type="Proteomes" id="UP000631114">
    <property type="component" value="Unassembled WGS sequence"/>
</dbReference>
<keyword evidence="2" id="KW-1185">Reference proteome</keyword>
<dbReference type="EMBL" id="JADFTS010000002">
    <property type="protein sequence ID" value="KAF9620219.1"/>
    <property type="molecule type" value="Genomic_DNA"/>
</dbReference>
<dbReference type="AlphaFoldDB" id="A0A835IN21"/>
<sequence length="205" mass="22731">MTNGRSPEARRRQFAMIEVVNGKWLGSLLCQCFVGLIKVGTSVWNSDDFGVPLHLKTKDIAMALSNVCGSSPAELDETSLNCYSKKILVKSMQREKEDVIPSWPKMVSGESVVVENEVRQGAVDHGQGDIQNSNFEIEVQSGELPFVIQSGVDGVEEPNVAGKLNMRNNRIFRNKVFNMERVCVEVKTLLELVFDRKGIPTGSKT</sequence>
<accession>A0A835IN21</accession>